<dbReference type="Proteomes" id="UP000479710">
    <property type="component" value="Unassembled WGS sequence"/>
</dbReference>
<feature type="region of interest" description="Disordered" evidence="1">
    <location>
        <begin position="137"/>
        <end position="198"/>
    </location>
</feature>
<dbReference type="AlphaFoldDB" id="A0A6G1CC17"/>
<evidence type="ECO:0000313" key="2">
    <source>
        <dbReference type="EMBL" id="KAF0897680.1"/>
    </source>
</evidence>
<organism evidence="2 3">
    <name type="scientific">Oryza meyeriana var. granulata</name>
    <dbReference type="NCBI Taxonomy" id="110450"/>
    <lineage>
        <taxon>Eukaryota</taxon>
        <taxon>Viridiplantae</taxon>
        <taxon>Streptophyta</taxon>
        <taxon>Embryophyta</taxon>
        <taxon>Tracheophyta</taxon>
        <taxon>Spermatophyta</taxon>
        <taxon>Magnoliopsida</taxon>
        <taxon>Liliopsida</taxon>
        <taxon>Poales</taxon>
        <taxon>Poaceae</taxon>
        <taxon>BOP clade</taxon>
        <taxon>Oryzoideae</taxon>
        <taxon>Oryzeae</taxon>
        <taxon>Oryzinae</taxon>
        <taxon>Oryza</taxon>
        <taxon>Oryza meyeriana</taxon>
    </lineage>
</organism>
<evidence type="ECO:0000313" key="3">
    <source>
        <dbReference type="Proteomes" id="UP000479710"/>
    </source>
</evidence>
<reference evidence="2 3" key="1">
    <citation type="submission" date="2019-11" db="EMBL/GenBank/DDBJ databases">
        <title>Whole genome sequence of Oryza granulata.</title>
        <authorList>
            <person name="Li W."/>
        </authorList>
    </citation>
    <scope>NUCLEOTIDE SEQUENCE [LARGE SCALE GENOMIC DNA]</scope>
    <source>
        <strain evidence="3">cv. Menghai</strain>
        <tissue evidence="2">Leaf</tissue>
    </source>
</reference>
<keyword evidence="3" id="KW-1185">Reference proteome</keyword>
<protein>
    <submittedName>
        <fullName evidence="2">Uncharacterized protein</fullName>
    </submittedName>
</protein>
<gene>
    <name evidence="2" type="ORF">E2562_000398</name>
</gene>
<evidence type="ECO:0000256" key="1">
    <source>
        <dbReference type="SAM" id="MobiDB-lite"/>
    </source>
</evidence>
<proteinExistence type="predicted"/>
<feature type="compositionally biased region" description="Gly residues" evidence="1">
    <location>
        <begin position="150"/>
        <end position="161"/>
    </location>
</feature>
<name>A0A6G1CC17_9ORYZ</name>
<feature type="compositionally biased region" description="Low complexity" evidence="1">
    <location>
        <begin position="187"/>
        <end position="198"/>
    </location>
</feature>
<dbReference type="EMBL" id="SPHZ02000009">
    <property type="protein sequence ID" value="KAF0897680.1"/>
    <property type="molecule type" value="Genomic_DNA"/>
</dbReference>
<sequence>MAAMAWPTSPSSEAFLPAAQLELHGDRSMLLAAANAWGSPRQVGGPKTNAILEVKPSGGGELRLPAPPRVSFAAAASDTPRRGGGPKINAVFDVKPRGGELRLPAPQMSLMAAADAPRQGDGPKTNAVVLEVKARGGAGAFRRPTPPGGAGPKEGSGGSGGVIHAVADYSPQRPGAPEEGAGGNGGAVHAAPAAAASC</sequence>
<comment type="caution">
    <text evidence="2">The sequence shown here is derived from an EMBL/GenBank/DDBJ whole genome shotgun (WGS) entry which is preliminary data.</text>
</comment>
<accession>A0A6G1CC17</accession>
<dbReference type="OrthoDB" id="721197at2759"/>